<dbReference type="EMBL" id="AMGM01000047">
    <property type="protein sequence ID" value="EKB48599.1"/>
    <property type="molecule type" value="Genomic_DNA"/>
</dbReference>
<reference evidence="1 2" key="1">
    <citation type="journal article" date="2012" name="J. Bacteriol.">
        <title>Draft Genome Sequence of Cecembia lonarensis Strain LW9T, Isolated from Lonar Lake, a Haloalkaline Lake in India.</title>
        <authorList>
            <person name="Shivaji S."/>
            <person name="Ara S."/>
            <person name="Singh A."/>
            <person name="Pinnaka A.K."/>
        </authorList>
    </citation>
    <scope>NUCLEOTIDE SEQUENCE [LARGE SCALE GENOMIC DNA]</scope>
    <source>
        <strain evidence="1 2">LW9</strain>
    </source>
</reference>
<evidence type="ECO:0000313" key="1">
    <source>
        <dbReference type="EMBL" id="EKB48599.1"/>
    </source>
</evidence>
<dbReference type="RefSeq" id="WP_009185779.1">
    <property type="nucleotide sequence ID" value="NZ_AMGM01000047.1"/>
</dbReference>
<sequence length="75" mass="9064">MTTKQLKERLIKRIENLSPEKLQDLSRFLESLETENNKMKVLTFAGAWTDLDRETFDELTNNLENRRKSKRTRFF</sequence>
<proteinExistence type="predicted"/>
<gene>
    <name evidence="1" type="ORF">B879_02757</name>
</gene>
<organism evidence="1 2">
    <name type="scientific">Cecembia lonarensis (strain CCUG 58316 / KCTC 22772 / LW9)</name>
    <dbReference type="NCBI Taxonomy" id="1225176"/>
    <lineage>
        <taxon>Bacteria</taxon>
        <taxon>Pseudomonadati</taxon>
        <taxon>Bacteroidota</taxon>
        <taxon>Cytophagia</taxon>
        <taxon>Cytophagales</taxon>
        <taxon>Cyclobacteriaceae</taxon>
        <taxon>Cecembia</taxon>
    </lineage>
</organism>
<evidence type="ECO:0000313" key="2">
    <source>
        <dbReference type="Proteomes" id="UP000004478"/>
    </source>
</evidence>
<dbReference type="OrthoDB" id="839648at2"/>
<protein>
    <recommendedName>
        <fullName evidence="3">DUF2281 domain-containing protein</fullName>
    </recommendedName>
</protein>
<name>K1LWQ1_CECL9</name>
<keyword evidence="2" id="KW-1185">Reference proteome</keyword>
<dbReference type="Proteomes" id="UP000004478">
    <property type="component" value="Unassembled WGS sequence"/>
</dbReference>
<comment type="caution">
    <text evidence="1">The sequence shown here is derived from an EMBL/GenBank/DDBJ whole genome shotgun (WGS) entry which is preliminary data.</text>
</comment>
<dbReference type="AlphaFoldDB" id="K1LWQ1"/>
<accession>K1LWQ1</accession>
<evidence type="ECO:0008006" key="3">
    <source>
        <dbReference type="Google" id="ProtNLM"/>
    </source>
</evidence>